<dbReference type="EMBL" id="JAHLFQ010000258">
    <property type="protein sequence ID" value="MBU3805256.1"/>
    <property type="molecule type" value="Genomic_DNA"/>
</dbReference>
<reference evidence="1" key="1">
    <citation type="journal article" date="2021" name="PeerJ">
        <title>Extensive microbial diversity within the chicken gut microbiome revealed by metagenomics and culture.</title>
        <authorList>
            <person name="Gilroy R."/>
            <person name="Ravi A."/>
            <person name="Getino M."/>
            <person name="Pursley I."/>
            <person name="Horton D.L."/>
            <person name="Alikhan N.F."/>
            <person name="Baker D."/>
            <person name="Gharbi K."/>
            <person name="Hall N."/>
            <person name="Watson M."/>
            <person name="Adriaenssens E.M."/>
            <person name="Foster-Nyarko E."/>
            <person name="Jarju S."/>
            <person name="Secka A."/>
            <person name="Antonio M."/>
            <person name="Oren A."/>
            <person name="Chaudhuri R.R."/>
            <person name="La Ragione R."/>
            <person name="Hildebrand F."/>
            <person name="Pallen M.J."/>
        </authorList>
    </citation>
    <scope>NUCLEOTIDE SEQUENCE</scope>
    <source>
        <strain evidence="1">B5-657</strain>
    </source>
</reference>
<organism evidence="1 2">
    <name type="scientific">Candidatus Cellulosilyticum pullistercoris</name>
    <dbReference type="NCBI Taxonomy" id="2838521"/>
    <lineage>
        <taxon>Bacteria</taxon>
        <taxon>Bacillati</taxon>
        <taxon>Bacillota</taxon>
        <taxon>Clostridia</taxon>
        <taxon>Lachnospirales</taxon>
        <taxon>Cellulosilyticaceae</taxon>
        <taxon>Cellulosilyticum</taxon>
    </lineage>
</organism>
<dbReference type="Proteomes" id="UP000824229">
    <property type="component" value="Unassembled WGS sequence"/>
</dbReference>
<sequence>MSNKIALVFENNEYAIKLNEIVLNKEKDIDRAFEIFKQEIKNNSVFNAKSWESITDKIKSLGIEAIDINNEYKAMSLGNMKYFNHTDKVFYMGHGKMIQLIGGFDFFYNVLQMLHEKQLEDSEALVALCGAIIEKNANYSLSEDGLVVTSAVFSYGTVGYNFTNGKMNKGTSSEKCSFDTFVDFVLKAI</sequence>
<protein>
    <submittedName>
        <fullName evidence="1">Uncharacterized protein</fullName>
    </submittedName>
</protein>
<dbReference type="AlphaFoldDB" id="A0A9E2KF50"/>
<name>A0A9E2KF50_9FIRM</name>
<proteinExistence type="predicted"/>
<accession>A0A9E2KF50</accession>
<evidence type="ECO:0000313" key="2">
    <source>
        <dbReference type="Proteomes" id="UP000824229"/>
    </source>
</evidence>
<reference evidence="1" key="2">
    <citation type="submission" date="2021-04" db="EMBL/GenBank/DDBJ databases">
        <authorList>
            <person name="Gilroy R."/>
        </authorList>
    </citation>
    <scope>NUCLEOTIDE SEQUENCE</scope>
    <source>
        <strain evidence="1">B5-657</strain>
    </source>
</reference>
<gene>
    <name evidence="1" type="ORF">H9872_10965</name>
</gene>
<comment type="caution">
    <text evidence="1">The sequence shown here is derived from an EMBL/GenBank/DDBJ whole genome shotgun (WGS) entry which is preliminary data.</text>
</comment>
<evidence type="ECO:0000313" key="1">
    <source>
        <dbReference type="EMBL" id="MBU3805256.1"/>
    </source>
</evidence>